<dbReference type="InterPro" id="IPR038694">
    <property type="entry name" value="DUF427_sf"/>
</dbReference>
<evidence type="ECO:0000313" key="3">
    <source>
        <dbReference type="Proteomes" id="UP000325641"/>
    </source>
</evidence>
<protein>
    <submittedName>
        <fullName evidence="2">DUF427 domain-containing protein</fullName>
    </submittedName>
</protein>
<dbReference type="PANTHER" id="PTHR43058:SF1">
    <property type="entry name" value="DUF427 DOMAIN-CONTAINING PROTEIN"/>
    <property type="match status" value="1"/>
</dbReference>
<reference evidence="3" key="1">
    <citation type="submission" date="2019-10" db="EMBL/GenBank/DDBJ databases">
        <title>Complete Genome Sequence of Bradyrhizobium betae type strain PL7HG1T.</title>
        <authorList>
            <person name="Bromfield E.S.P."/>
            <person name="Cloutier S."/>
        </authorList>
    </citation>
    <scope>NUCLEOTIDE SEQUENCE [LARGE SCALE GENOMIC DNA]</scope>
    <source>
        <strain evidence="3">PL7HG1</strain>
    </source>
</reference>
<evidence type="ECO:0000259" key="1">
    <source>
        <dbReference type="Pfam" id="PF04248"/>
    </source>
</evidence>
<dbReference type="OrthoDB" id="9815163at2"/>
<organism evidence="2 3">
    <name type="scientific">Bradyrhizobium betae</name>
    <dbReference type="NCBI Taxonomy" id="244734"/>
    <lineage>
        <taxon>Bacteria</taxon>
        <taxon>Pseudomonadati</taxon>
        <taxon>Pseudomonadota</taxon>
        <taxon>Alphaproteobacteria</taxon>
        <taxon>Hyphomicrobiales</taxon>
        <taxon>Nitrobacteraceae</taxon>
        <taxon>Bradyrhizobium</taxon>
    </lineage>
</organism>
<dbReference type="Gene3D" id="2.170.150.40">
    <property type="entry name" value="Domain of unknown function (DUF427)"/>
    <property type="match status" value="1"/>
</dbReference>
<dbReference type="InterPro" id="IPR007361">
    <property type="entry name" value="DUF427"/>
</dbReference>
<dbReference type="Pfam" id="PF04248">
    <property type="entry name" value="NTP_transf_9"/>
    <property type="match status" value="1"/>
</dbReference>
<sequence length="165" mass="18705">MWPPKRIEPLPGQESVWDYPRPPRLEKIGARLRVIFNAHTIADTTAAYRVLETSHPPVYYIPPDDIVRHYLLDAPGGSWCEFKGHAKYWSLMVDGQTSEQAAWSYPAPTPQFSDIAGYLAFYASRVDECWVDDERVQPQDGDFYGGWITSRIVGPFKGGAGTRGW</sequence>
<gene>
    <name evidence="2" type="ORF">F8237_24590</name>
</gene>
<dbReference type="AlphaFoldDB" id="A0A5P6PAB0"/>
<dbReference type="Proteomes" id="UP000325641">
    <property type="component" value="Chromosome"/>
</dbReference>
<dbReference type="EMBL" id="CP044543">
    <property type="protein sequence ID" value="QFI75307.1"/>
    <property type="molecule type" value="Genomic_DNA"/>
</dbReference>
<dbReference type="KEGG" id="bbet:F8237_24590"/>
<name>A0A5P6PAB0_9BRAD</name>
<evidence type="ECO:0000313" key="2">
    <source>
        <dbReference type="EMBL" id="QFI75307.1"/>
    </source>
</evidence>
<feature type="domain" description="DUF427" evidence="1">
    <location>
        <begin position="33"/>
        <end position="123"/>
    </location>
</feature>
<proteinExistence type="predicted"/>
<dbReference type="PANTHER" id="PTHR43058">
    <property type="entry name" value="SLR0655 PROTEIN"/>
    <property type="match status" value="1"/>
</dbReference>
<accession>A0A5P6PAB0</accession>
<dbReference type="RefSeq" id="WP_151648714.1">
    <property type="nucleotide sequence ID" value="NZ_CP044543.1"/>
</dbReference>